<organism evidence="2 3">
    <name type="scientific">Archangium lansingense</name>
    <dbReference type="NCBI Taxonomy" id="2995310"/>
    <lineage>
        <taxon>Bacteria</taxon>
        <taxon>Pseudomonadati</taxon>
        <taxon>Myxococcota</taxon>
        <taxon>Myxococcia</taxon>
        <taxon>Myxococcales</taxon>
        <taxon>Cystobacterineae</taxon>
        <taxon>Archangiaceae</taxon>
        <taxon>Archangium</taxon>
    </lineage>
</organism>
<protein>
    <recommendedName>
        <fullName evidence="4">Glycoside hydrolase family 38 N-terminal domain-containing protein</fullName>
    </recommendedName>
</protein>
<sequence>MRLLILPPHRDLTLAPDVPEGWQVVDVARDFFRRVLSPEAIAREAGAREGGPATAQKMRELLLLRAAQSLQERSGGEGLARLRARGAVLTALSSSQSGVRLELDGLELEDGTTERSADVLRVVGRPAPYTDELAFASERIAQAAQVRLWLEGASQLPAAVWLARACPATVALELAGPFATAHRKVLGRMTVFHRATFPEDVVPLRWRVVPLEAEPGPESLVWIPAWMGLEVHSPPKPPEEYAGFDWMSMEREGPYPRGAPGRASGQILGDAFAADVRAFTGGAPWAGHVRFSSLYQQEALVESGCRVAIVGFCSIGYERLVDLDGYGHRLSELRTCLRSLSKAGVRVVAEWWVGAPRMDEEVLELTLRRLEAEPLFDWVAGVHPFQAGAGRTPKDYRGWSLEWGDPPADFDLARTRRFEAPGTVSRTRLPEVLETLSSQLQRQVPLSPGRVAGAYLHHPPPREPMPAPPPQVEASEDAPPPEPPRPSRVRMDPDCAVVRLPASLEGAPEAAWYVANLRTGRRLAVEAWLAPVLDALRDFTPAEEAFAGVEELRRASLVDSLVSESVLVPRF</sequence>
<feature type="region of interest" description="Disordered" evidence="1">
    <location>
        <begin position="450"/>
        <end position="491"/>
    </location>
</feature>
<evidence type="ECO:0008006" key="4">
    <source>
        <dbReference type="Google" id="ProtNLM"/>
    </source>
</evidence>
<reference evidence="2 3" key="1">
    <citation type="submission" date="2022-11" db="EMBL/GenBank/DDBJ databases">
        <title>Minimal conservation of predation-associated metabolite biosynthetic gene clusters underscores biosynthetic potential of Myxococcota including descriptions for ten novel species: Archangium lansinium sp. nov., Myxococcus landrumus sp. nov., Nannocystis bai.</title>
        <authorList>
            <person name="Ahearne A."/>
            <person name="Stevens C."/>
            <person name="Phillips K."/>
        </authorList>
    </citation>
    <scope>NUCLEOTIDE SEQUENCE [LARGE SCALE GENOMIC DNA]</scope>
    <source>
        <strain evidence="2 3">MIWBW</strain>
    </source>
</reference>
<gene>
    <name evidence="2" type="ORF">OV287_36925</name>
</gene>
<keyword evidence="3" id="KW-1185">Reference proteome</keyword>
<proteinExistence type="predicted"/>
<dbReference type="EMBL" id="JAPNKA010000001">
    <property type="protein sequence ID" value="MCY1080050.1"/>
    <property type="molecule type" value="Genomic_DNA"/>
</dbReference>
<evidence type="ECO:0000256" key="1">
    <source>
        <dbReference type="SAM" id="MobiDB-lite"/>
    </source>
</evidence>
<evidence type="ECO:0000313" key="2">
    <source>
        <dbReference type="EMBL" id="MCY1080050.1"/>
    </source>
</evidence>
<name>A0ABT4AEJ8_9BACT</name>
<comment type="caution">
    <text evidence="2">The sequence shown here is derived from an EMBL/GenBank/DDBJ whole genome shotgun (WGS) entry which is preliminary data.</text>
</comment>
<dbReference type="Proteomes" id="UP001207654">
    <property type="component" value="Unassembled WGS sequence"/>
</dbReference>
<feature type="compositionally biased region" description="Pro residues" evidence="1">
    <location>
        <begin position="462"/>
        <end position="471"/>
    </location>
</feature>
<evidence type="ECO:0000313" key="3">
    <source>
        <dbReference type="Proteomes" id="UP001207654"/>
    </source>
</evidence>
<accession>A0ABT4AEJ8</accession>
<dbReference type="RefSeq" id="WP_267538731.1">
    <property type="nucleotide sequence ID" value="NZ_JAPNKA010000001.1"/>
</dbReference>